<accession>A0AAV6VX42</accession>
<reference evidence="2 3" key="1">
    <citation type="journal article" date="2022" name="Nat. Ecol. Evol.">
        <title>A masculinizing supergene underlies an exaggerated male reproductive morph in a spider.</title>
        <authorList>
            <person name="Hendrickx F."/>
            <person name="De Corte Z."/>
            <person name="Sonet G."/>
            <person name="Van Belleghem S.M."/>
            <person name="Kostlbacher S."/>
            <person name="Vangestel C."/>
        </authorList>
    </citation>
    <scope>NUCLEOTIDE SEQUENCE [LARGE SCALE GENOMIC DNA]</scope>
    <source>
        <strain evidence="2">W744_W776</strain>
    </source>
</reference>
<sequence length="112" mass="12616">MSKSIKINEEKKSVTVRSPPNNSFQKVQVEHKHGIPRRKWKSVPFRNGDDIIPRHTVTRGLFIGLALPKPVGFLAKARFPSYEMNLAVFVFAAEITRRGFALSFGNGFGDCQ</sequence>
<proteinExistence type="predicted"/>
<evidence type="ECO:0000256" key="1">
    <source>
        <dbReference type="SAM" id="MobiDB-lite"/>
    </source>
</evidence>
<feature type="compositionally biased region" description="Basic and acidic residues" evidence="1">
    <location>
        <begin position="1"/>
        <end position="13"/>
    </location>
</feature>
<keyword evidence="3" id="KW-1185">Reference proteome</keyword>
<name>A0AAV6VX42_9ARAC</name>
<feature type="region of interest" description="Disordered" evidence="1">
    <location>
        <begin position="1"/>
        <end position="21"/>
    </location>
</feature>
<organism evidence="2 3">
    <name type="scientific">Oedothorax gibbosus</name>
    <dbReference type="NCBI Taxonomy" id="931172"/>
    <lineage>
        <taxon>Eukaryota</taxon>
        <taxon>Metazoa</taxon>
        <taxon>Ecdysozoa</taxon>
        <taxon>Arthropoda</taxon>
        <taxon>Chelicerata</taxon>
        <taxon>Arachnida</taxon>
        <taxon>Araneae</taxon>
        <taxon>Araneomorphae</taxon>
        <taxon>Entelegynae</taxon>
        <taxon>Araneoidea</taxon>
        <taxon>Linyphiidae</taxon>
        <taxon>Erigoninae</taxon>
        <taxon>Oedothorax</taxon>
    </lineage>
</organism>
<dbReference type="AlphaFoldDB" id="A0AAV6VX42"/>
<dbReference type="Proteomes" id="UP000827092">
    <property type="component" value="Unassembled WGS sequence"/>
</dbReference>
<protein>
    <submittedName>
        <fullName evidence="2">Uncharacterized protein</fullName>
    </submittedName>
</protein>
<gene>
    <name evidence="2" type="ORF">JTE90_022296</name>
</gene>
<comment type="caution">
    <text evidence="2">The sequence shown here is derived from an EMBL/GenBank/DDBJ whole genome shotgun (WGS) entry which is preliminary data.</text>
</comment>
<dbReference type="EMBL" id="JAFNEN010000014">
    <property type="protein sequence ID" value="KAG8200678.1"/>
    <property type="molecule type" value="Genomic_DNA"/>
</dbReference>
<evidence type="ECO:0000313" key="2">
    <source>
        <dbReference type="EMBL" id="KAG8200678.1"/>
    </source>
</evidence>
<evidence type="ECO:0000313" key="3">
    <source>
        <dbReference type="Proteomes" id="UP000827092"/>
    </source>
</evidence>